<feature type="transmembrane region" description="Helical" evidence="6">
    <location>
        <begin position="153"/>
        <end position="171"/>
    </location>
</feature>
<keyword evidence="4 6" id="KW-1133">Transmembrane helix</keyword>
<dbReference type="Pfam" id="PF03169">
    <property type="entry name" value="OPT"/>
    <property type="match status" value="1"/>
</dbReference>
<evidence type="ECO:0000256" key="2">
    <source>
        <dbReference type="ARBA" id="ARBA00022448"/>
    </source>
</evidence>
<dbReference type="Proteomes" id="UP001223586">
    <property type="component" value="Unassembled WGS sequence"/>
</dbReference>
<feature type="transmembrane region" description="Helical" evidence="6">
    <location>
        <begin position="72"/>
        <end position="94"/>
    </location>
</feature>
<dbReference type="InterPro" id="IPR004813">
    <property type="entry name" value="OPT"/>
</dbReference>
<feature type="transmembrane region" description="Helical" evidence="6">
    <location>
        <begin position="495"/>
        <end position="516"/>
    </location>
</feature>
<keyword evidence="5 6" id="KW-0472">Membrane</keyword>
<protein>
    <submittedName>
        <fullName evidence="7">Oligopeptide transporter (OPT) family protein</fullName>
    </submittedName>
</protein>
<dbReference type="RefSeq" id="WP_307232700.1">
    <property type="nucleotide sequence ID" value="NZ_JAUSTT010000034.1"/>
</dbReference>
<keyword evidence="2" id="KW-0813">Transport</keyword>
<proteinExistence type="predicted"/>
<comment type="caution">
    <text evidence="7">The sequence shown here is derived from an EMBL/GenBank/DDBJ whole genome shotgun (WGS) entry which is preliminary data.</text>
</comment>
<dbReference type="EMBL" id="JAUSTT010000034">
    <property type="protein sequence ID" value="MDQ0178132.1"/>
    <property type="molecule type" value="Genomic_DNA"/>
</dbReference>
<feature type="transmembrane region" description="Helical" evidence="6">
    <location>
        <begin position="177"/>
        <end position="200"/>
    </location>
</feature>
<evidence type="ECO:0000256" key="3">
    <source>
        <dbReference type="ARBA" id="ARBA00022692"/>
    </source>
</evidence>
<feature type="transmembrane region" description="Helical" evidence="6">
    <location>
        <begin position="384"/>
        <end position="406"/>
    </location>
</feature>
<feature type="transmembrane region" description="Helical" evidence="6">
    <location>
        <begin position="40"/>
        <end position="60"/>
    </location>
</feature>
<evidence type="ECO:0000256" key="5">
    <source>
        <dbReference type="ARBA" id="ARBA00023136"/>
    </source>
</evidence>
<sequence>MNQKTFDFSFVIFSILVAVLGAIIGMQIITTLGITPNTSIIGALIAIVIAKIPMQMFYKYKSIDNQNLVQTTISAATFGAANSLLIPIGIPFVLGRSDLIIPMLIGSGVALIIDALILYKVFDSKLFGADETWPPGVATAEALKAGDQGGARAKFLGFGILGGLVGSWAGIPMSAFGVAFIGNIWALSMFGVGLLIKGYAEPMFNINLDSYYIPHGMMIGAGMIALIQFILAMRKKDNGQTDESKQNHVYTRTDKDVRQGFGLGFAAYVGGAVLLALLGGLMSELSFGKLILFILFAAFAALASEIIVGIAAMHSGWFPAFAVTLISLIIGMMLGFPPLALALLVGYTAATGPAFADLGYDFKSGVLIRQANTEMELYGRKMQLISAMIGFVVAIVMVAAFHHVFFAKDLVPPVDRVYATTIEAGLSGNTAKMLFLWAIPGALIQLIGGSKRQMGILLATGLLIFNPLAGWAVIVGLIIRVVVLKVRGPEAENTMYTTAAGFIAGDALYSFFTSIWKAR</sequence>
<feature type="transmembrane region" description="Helical" evidence="6">
    <location>
        <begin position="290"/>
        <end position="312"/>
    </location>
</feature>
<evidence type="ECO:0000256" key="1">
    <source>
        <dbReference type="ARBA" id="ARBA00004141"/>
    </source>
</evidence>
<feature type="transmembrane region" description="Helical" evidence="6">
    <location>
        <begin position="212"/>
        <end position="231"/>
    </location>
</feature>
<feature type="transmembrane region" description="Helical" evidence="6">
    <location>
        <begin position="12"/>
        <end position="34"/>
    </location>
</feature>
<evidence type="ECO:0000313" key="7">
    <source>
        <dbReference type="EMBL" id="MDQ0178132.1"/>
    </source>
</evidence>
<gene>
    <name evidence="7" type="ORF">J2S08_004035</name>
</gene>
<evidence type="ECO:0000256" key="4">
    <source>
        <dbReference type="ARBA" id="ARBA00022989"/>
    </source>
</evidence>
<evidence type="ECO:0000313" key="8">
    <source>
        <dbReference type="Proteomes" id="UP001223586"/>
    </source>
</evidence>
<feature type="transmembrane region" description="Helical" evidence="6">
    <location>
        <begin position="318"/>
        <end position="345"/>
    </location>
</feature>
<organism evidence="7 8">
    <name type="scientific">Bacillus chungangensis</name>
    <dbReference type="NCBI Taxonomy" id="587633"/>
    <lineage>
        <taxon>Bacteria</taxon>
        <taxon>Bacillati</taxon>
        <taxon>Bacillota</taxon>
        <taxon>Bacilli</taxon>
        <taxon>Bacillales</taxon>
        <taxon>Bacillaceae</taxon>
        <taxon>Bacillus</taxon>
    </lineage>
</organism>
<keyword evidence="8" id="KW-1185">Reference proteome</keyword>
<name>A0ABT9WXV8_9BACI</name>
<accession>A0ABT9WXV8</accession>
<keyword evidence="3 6" id="KW-0812">Transmembrane</keyword>
<feature type="transmembrane region" description="Helical" evidence="6">
    <location>
        <begin position="100"/>
        <end position="119"/>
    </location>
</feature>
<feature type="transmembrane region" description="Helical" evidence="6">
    <location>
        <begin position="456"/>
        <end position="483"/>
    </location>
</feature>
<reference evidence="7 8" key="1">
    <citation type="submission" date="2023-07" db="EMBL/GenBank/DDBJ databases">
        <title>Genomic Encyclopedia of Type Strains, Phase IV (KMG-IV): sequencing the most valuable type-strain genomes for metagenomic binning, comparative biology and taxonomic classification.</title>
        <authorList>
            <person name="Goeker M."/>
        </authorList>
    </citation>
    <scope>NUCLEOTIDE SEQUENCE [LARGE SCALE GENOMIC DNA]</scope>
    <source>
        <strain evidence="7 8">DSM 23837</strain>
    </source>
</reference>
<feature type="transmembrane region" description="Helical" evidence="6">
    <location>
        <begin position="426"/>
        <end position="444"/>
    </location>
</feature>
<feature type="transmembrane region" description="Helical" evidence="6">
    <location>
        <begin position="260"/>
        <end position="278"/>
    </location>
</feature>
<comment type="subcellular location">
    <subcellularLocation>
        <location evidence="1">Membrane</location>
        <topology evidence="1">Multi-pass membrane protein</topology>
    </subcellularLocation>
</comment>
<evidence type="ECO:0000256" key="6">
    <source>
        <dbReference type="SAM" id="Phobius"/>
    </source>
</evidence>